<sequence>MDRVREETIANLVRDLLAEEIPIKIDGDPDWEVWLATYNRRIPIKPAVVVLPNSPRHVGRAVTFARKYGVKVQARSGGHSYTSHSNGGVDGAMVIDLRQLHGVFVSEAGAFVGAGARLGNMARAIHDAAKVAMPHGTCAAVGVGGHLTHGGFGFFSRAWGLAMDRISGMGVITADGKDVWASKRENPGLYYAMRGAGDSFGIVHQFQLMPATAPESVVHFCLKIPGVAGHVLNSVKAFLIIQTFVHDPTYVDRRLGLNLSLSRNYFAIDGTFLGSGENLKVVLSTLQDIIDEFTTTMPNENMGAFKFELEVSELSWLDSLKALNQESIETDPWTYEKHDNFYAKSVVIPEPGFNEEAILHFFEYLINGAPKEDQQIGHWILIDLWGGVDSQINTRDIEFSAFAHRDACWVAQIYGYTDSDKEFPASGISYINSLANAMTKHLPRFGAYLNYPDSGFTREEAYKQYYGFLLHERLEKLKGIWDPENVFANPHSIERSPFIKDEPEEGSPFIKNEPEGLIAASYPLRGIWYFLHHPVYYPLFLSRLLPLSIISFLVYAILFTFSFLPQYAFLALFHGWGAWVNAVVLVLGEGLVLIQGLFEGFFVDECRVDVFDATLLDKGLDGLIAPHRLLFPDAPNSVKKLGKPTSAAVYQPWSLVQIVELIVFLPLNLIPYVGTPAFIIITGARLGTFAQYRWFELRGLTKKERKREIRSRMWEYTWFGTIAMILELVPILSFFFLLTSTTGAALWTAKLELQARGPPAPAAPAAAPGDAQEHDPDEPPPPYVDNPV</sequence>
<dbReference type="Proteomes" id="UP001497680">
    <property type="component" value="Unassembled WGS sequence"/>
</dbReference>
<gene>
    <name evidence="1" type="ORF">F4821DRAFT_258105</name>
</gene>
<reference evidence="1 2" key="1">
    <citation type="journal article" date="2022" name="New Phytol.">
        <title>Ecological generalism drives hyperdiversity of secondary metabolite gene clusters in xylarialean endophytes.</title>
        <authorList>
            <person name="Franco M.E.E."/>
            <person name="Wisecaver J.H."/>
            <person name="Arnold A.E."/>
            <person name="Ju Y.M."/>
            <person name="Slot J.C."/>
            <person name="Ahrendt S."/>
            <person name="Moore L.P."/>
            <person name="Eastman K.E."/>
            <person name="Scott K."/>
            <person name="Konkel Z."/>
            <person name="Mondo S.J."/>
            <person name="Kuo A."/>
            <person name="Hayes R.D."/>
            <person name="Haridas S."/>
            <person name="Andreopoulos B."/>
            <person name="Riley R."/>
            <person name="LaButti K."/>
            <person name="Pangilinan J."/>
            <person name="Lipzen A."/>
            <person name="Amirebrahimi M."/>
            <person name="Yan J."/>
            <person name="Adam C."/>
            <person name="Keymanesh K."/>
            <person name="Ng V."/>
            <person name="Louie K."/>
            <person name="Northen T."/>
            <person name="Drula E."/>
            <person name="Henrissat B."/>
            <person name="Hsieh H.M."/>
            <person name="Youens-Clark K."/>
            <person name="Lutzoni F."/>
            <person name="Miadlikowska J."/>
            <person name="Eastwood D.C."/>
            <person name="Hamelin R.C."/>
            <person name="Grigoriev I.V."/>
            <person name="U'Ren J.M."/>
        </authorList>
    </citation>
    <scope>NUCLEOTIDE SEQUENCE [LARGE SCALE GENOMIC DNA]</scope>
    <source>
        <strain evidence="1 2">ER1909</strain>
    </source>
</reference>
<keyword evidence="2" id="KW-1185">Reference proteome</keyword>
<evidence type="ECO:0000313" key="2">
    <source>
        <dbReference type="Proteomes" id="UP001497680"/>
    </source>
</evidence>
<evidence type="ECO:0000313" key="1">
    <source>
        <dbReference type="EMBL" id="KAI6088274.1"/>
    </source>
</evidence>
<accession>A0ACC0D6Q4</accession>
<organism evidence="1 2">
    <name type="scientific">Hypoxylon rubiginosum</name>
    <dbReference type="NCBI Taxonomy" id="110542"/>
    <lineage>
        <taxon>Eukaryota</taxon>
        <taxon>Fungi</taxon>
        <taxon>Dikarya</taxon>
        <taxon>Ascomycota</taxon>
        <taxon>Pezizomycotina</taxon>
        <taxon>Sordariomycetes</taxon>
        <taxon>Xylariomycetidae</taxon>
        <taxon>Xylariales</taxon>
        <taxon>Hypoxylaceae</taxon>
        <taxon>Hypoxylon</taxon>
    </lineage>
</organism>
<name>A0ACC0D6Q4_9PEZI</name>
<comment type="caution">
    <text evidence="1">The sequence shown here is derived from an EMBL/GenBank/DDBJ whole genome shotgun (WGS) entry which is preliminary data.</text>
</comment>
<dbReference type="EMBL" id="MU394302">
    <property type="protein sequence ID" value="KAI6088274.1"/>
    <property type="molecule type" value="Genomic_DNA"/>
</dbReference>
<proteinExistence type="predicted"/>
<protein>
    <submittedName>
        <fullName evidence="1">Uncharacterized protein</fullName>
    </submittedName>
</protein>